<evidence type="ECO:0000313" key="1">
    <source>
        <dbReference type="EMBL" id="MBO8436058.1"/>
    </source>
</evidence>
<dbReference type="Proteomes" id="UP000823615">
    <property type="component" value="Unassembled WGS sequence"/>
</dbReference>
<dbReference type="AlphaFoldDB" id="A0A9D9H5Y6"/>
<gene>
    <name evidence="1" type="ORF">IAA97_03675</name>
</gene>
<reference evidence="1" key="1">
    <citation type="submission" date="2020-10" db="EMBL/GenBank/DDBJ databases">
        <authorList>
            <person name="Gilroy R."/>
        </authorList>
    </citation>
    <scope>NUCLEOTIDE SEQUENCE</scope>
    <source>
        <strain evidence="1">7293</strain>
    </source>
</reference>
<organism evidence="1 2">
    <name type="scientific">Candidatus Ornithospirochaeta stercoripullorum</name>
    <dbReference type="NCBI Taxonomy" id="2840899"/>
    <lineage>
        <taxon>Bacteria</taxon>
        <taxon>Pseudomonadati</taxon>
        <taxon>Spirochaetota</taxon>
        <taxon>Spirochaetia</taxon>
        <taxon>Spirochaetales</taxon>
        <taxon>Spirochaetaceae</taxon>
        <taxon>Spirochaetaceae incertae sedis</taxon>
        <taxon>Candidatus Ornithospirochaeta</taxon>
    </lineage>
</organism>
<name>A0A9D9H5Y6_9SPIO</name>
<dbReference type="EMBL" id="JADIMT010000050">
    <property type="protein sequence ID" value="MBO8436058.1"/>
    <property type="molecule type" value="Genomic_DNA"/>
</dbReference>
<evidence type="ECO:0000313" key="2">
    <source>
        <dbReference type="Proteomes" id="UP000823615"/>
    </source>
</evidence>
<evidence type="ECO:0008006" key="3">
    <source>
        <dbReference type="Google" id="ProtNLM"/>
    </source>
</evidence>
<accession>A0A9D9H5Y6</accession>
<dbReference type="InterPro" id="IPR036597">
    <property type="entry name" value="Fido-like_dom_sf"/>
</dbReference>
<reference evidence="1" key="2">
    <citation type="journal article" date="2021" name="PeerJ">
        <title>Extensive microbial diversity within the chicken gut microbiome revealed by metagenomics and culture.</title>
        <authorList>
            <person name="Gilroy R."/>
            <person name="Ravi A."/>
            <person name="Getino M."/>
            <person name="Pursley I."/>
            <person name="Horton D.L."/>
            <person name="Alikhan N.F."/>
            <person name="Baker D."/>
            <person name="Gharbi K."/>
            <person name="Hall N."/>
            <person name="Watson M."/>
            <person name="Adriaenssens E.M."/>
            <person name="Foster-Nyarko E."/>
            <person name="Jarju S."/>
            <person name="Secka A."/>
            <person name="Antonio M."/>
            <person name="Oren A."/>
            <person name="Chaudhuri R.R."/>
            <person name="La Ragione R."/>
            <person name="Hildebrand F."/>
            <person name="Pallen M.J."/>
        </authorList>
    </citation>
    <scope>NUCLEOTIDE SEQUENCE</scope>
    <source>
        <strain evidence="1">7293</strain>
    </source>
</reference>
<sequence length="298" mass="34041">MKYIDVREASAKWGISDRRIRLLCAEGRIDGAIKLGWSWTIPADTPKPTDGRILRRFKTIAIRPGSVDVDALSRMMEKVSVSEDLYENAAFKNVIRESSETLLEYDGTVIDDKDARSILSGRVVPYVPLETHLALLNARSVIFSLVRNKEKLCEKDAKELYVRLMQGIDDVSSVDYREGYAVYPAREEEQAPIDVEMETMFMQYENSWRNYQGITSAVLLYVSLLRIQPYADYPSLYAYLLLCAELLRNGILPPLMDKDSEAEAKAAFSLAIKRGNYEDFTHFIERKIHDSYKVIGNV</sequence>
<comment type="caution">
    <text evidence="1">The sequence shown here is derived from an EMBL/GenBank/DDBJ whole genome shotgun (WGS) entry which is preliminary data.</text>
</comment>
<proteinExistence type="predicted"/>
<protein>
    <recommendedName>
        <fullName evidence="3">Helix-turn-helix domain-containing protein</fullName>
    </recommendedName>
</protein>
<dbReference type="Gene3D" id="1.10.3290.10">
    <property type="entry name" value="Fido-like domain"/>
    <property type="match status" value="1"/>
</dbReference>